<name>A0A0D0D0A5_9AGAM</name>
<proteinExistence type="predicted"/>
<dbReference type="AlphaFoldDB" id="A0A0D0D0A5"/>
<reference evidence="2" key="2">
    <citation type="submission" date="2015-01" db="EMBL/GenBank/DDBJ databases">
        <title>Evolutionary Origins and Diversification of the Mycorrhizal Mutualists.</title>
        <authorList>
            <consortium name="DOE Joint Genome Institute"/>
            <consortium name="Mycorrhizal Genomics Consortium"/>
            <person name="Kohler A."/>
            <person name="Kuo A."/>
            <person name="Nagy L.G."/>
            <person name="Floudas D."/>
            <person name="Copeland A."/>
            <person name="Barry K.W."/>
            <person name="Cichocki N."/>
            <person name="Veneault-Fourrey C."/>
            <person name="LaButti K."/>
            <person name="Lindquist E.A."/>
            <person name="Lipzen A."/>
            <person name="Lundell T."/>
            <person name="Morin E."/>
            <person name="Murat C."/>
            <person name="Riley R."/>
            <person name="Ohm R."/>
            <person name="Sun H."/>
            <person name="Tunlid A."/>
            <person name="Henrissat B."/>
            <person name="Grigoriev I.V."/>
            <person name="Hibbett D.S."/>
            <person name="Martin F."/>
        </authorList>
    </citation>
    <scope>NUCLEOTIDE SEQUENCE [LARGE SCALE GENOMIC DNA]</scope>
    <source>
        <strain evidence="2">Ve08.2h10</strain>
    </source>
</reference>
<keyword evidence="2" id="KW-1185">Reference proteome</keyword>
<sequence>TLLECFPVPDVDRSTDCVFSASHMCRVADISMQTAFVVRESPPDPHSGEIEFVVAGLAENIRRDVSISSFSTATIRLESNGGISCLRTDIMAMPFASSLYVHSSSGHARGIWG</sequence>
<evidence type="ECO:0000313" key="2">
    <source>
        <dbReference type="Proteomes" id="UP000054538"/>
    </source>
</evidence>
<dbReference type="HOGENOM" id="CLU_2139444_0_0_1"/>
<dbReference type="EMBL" id="KN829949">
    <property type="protein sequence ID" value="KIK73254.1"/>
    <property type="molecule type" value="Genomic_DNA"/>
</dbReference>
<accession>A0A0D0D0A5</accession>
<evidence type="ECO:0000313" key="1">
    <source>
        <dbReference type="EMBL" id="KIK73254.1"/>
    </source>
</evidence>
<gene>
    <name evidence="1" type="ORF">PAXRUDRAFT_178900</name>
</gene>
<organism evidence="1 2">
    <name type="scientific">Paxillus rubicundulus Ve08.2h10</name>
    <dbReference type="NCBI Taxonomy" id="930991"/>
    <lineage>
        <taxon>Eukaryota</taxon>
        <taxon>Fungi</taxon>
        <taxon>Dikarya</taxon>
        <taxon>Basidiomycota</taxon>
        <taxon>Agaricomycotina</taxon>
        <taxon>Agaricomycetes</taxon>
        <taxon>Agaricomycetidae</taxon>
        <taxon>Boletales</taxon>
        <taxon>Paxilineae</taxon>
        <taxon>Paxillaceae</taxon>
        <taxon>Paxillus</taxon>
    </lineage>
</organism>
<feature type="non-terminal residue" evidence="1">
    <location>
        <position position="1"/>
    </location>
</feature>
<reference evidence="1 2" key="1">
    <citation type="submission" date="2014-04" db="EMBL/GenBank/DDBJ databases">
        <authorList>
            <consortium name="DOE Joint Genome Institute"/>
            <person name="Kuo A."/>
            <person name="Kohler A."/>
            <person name="Jargeat P."/>
            <person name="Nagy L.G."/>
            <person name="Floudas D."/>
            <person name="Copeland A."/>
            <person name="Barry K.W."/>
            <person name="Cichocki N."/>
            <person name="Veneault-Fourrey C."/>
            <person name="LaButti K."/>
            <person name="Lindquist E.A."/>
            <person name="Lipzen A."/>
            <person name="Lundell T."/>
            <person name="Morin E."/>
            <person name="Murat C."/>
            <person name="Sun H."/>
            <person name="Tunlid A."/>
            <person name="Henrissat B."/>
            <person name="Grigoriev I.V."/>
            <person name="Hibbett D.S."/>
            <person name="Martin F."/>
            <person name="Nordberg H.P."/>
            <person name="Cantor M.N."/>
            <person name="Hua S.X."/>
        </authorList>
    </citation>
    <scope>NUCLEOTIDE SEQUENCE [LARGE SCALE GENOMIC DNA]</scope>
    <source>
        <strain evidence="1 2">Ve08.2h10</strain>
    </source>
</reference>
<dbReference type="Proteomes" id="UP000054538">
    <property type="component" value="Unassembled WGS sequence"/>
</dbReference>
<protein>
    <submittedName>
        <fullName evidence="1">Uncharacterized protein</fullName>
    </submittedName>
</protein>
<dbReference type="InParanoid" id="A0A0D0D0A5"/>